<evidence type="ECO:0000256" key="1">
    <source>
        <dbReference type="SAM" id="MobiDB-lite"/>
    </source>
</evidence>
<dbReference type="AlphaFoldDB" id="A0A8T0NUM5"/>
<accession>A0A8T0NUM5</accession>
<dbReference type="InterPro" id="IPR029466">
    <property type="entry name" value="NAM-associated_C"/>
</dbReference>
<dbReference type="Pfam" id="PF14303">
    <property type="entry name" value="NAM-associated"/>
    <property type="match status" value="1"/>
</dbReference>
<dbReference type="PANTHER" id="PTHR45125:SF3">
    <property type="entry name" value="NO-APICAL-MERISTEM-ASSOCIATED CARBOXY-TERMINAL DOMAIN PROTEIN"/>
    <property type="match status" value="1"/>
</dbReference>
<dbReference type="EMBL" id="CM029053">
    <property type="protein sequence ID" value="KAG2551712.1"/>
    <property type="molecule type" value="Genomic_DNA"/>
</dbReference>
<gene>
    <name evidence="3" type="ORF">PVAP13_9KG414400</name>
</gene>
<dbReference type="PANTHER" id="PTHR45125">
    <property type="entry name" value="F21J9.4-RELATED"/>
    <property type="match status" value="1"/>
</dbReference>
<feature type="compositionally biased region" description="Polar residues" evidence="1">
    <location>
        <begin position="60"/>
        <end position="83"/>
    </location>
</feature>
<keyword evidence="4" id="KW-1185">Reference proteome</keyword>
<reference evidence="3" key="1">
    <citation type="submission" date="2020-05" db="EMBL/GenBank/DDBJ databases">
        <title>WGS assembly of Panicum virgatum.</title>
        <authorList>
            <person name="Lovell J.T."/>
            <person name="Jenkins J."/>
            <person name="Shu S."/>
            <person name="Juenger T.E."/>
            <person name="Schmutz J."/>
        </authorList>
    </citation>
    <scope>NUCLEOTIDE SEQUENCE</scope>
    <source>
        <strain evidence="3">AP13</strain>
    </source>
</reference>
<evidence type="ECO:0000313" key="3">
    <source>
        <dbReference type="EMBL" id="KAG2551712.1"/>
    </source>
</evidence>
<name>A0A8T0NUM5_PANVG</name>
<feature type="region of interest" description="Disordered" evidence="1">
    <location>
        <begin position="55"/>
        <end position="83"/>
    </location>
</feature>
<evidence type="ECO:0000313" key="4">
    <source>
        <dbReference type="Proteomes" id="UP000823388"/>
    </source>
</evidence>
<feature type="region of interest" description="Disordered" evidence="1">
    <location>
        <begin position="271"/>
        <end position="293"/>
    </location>
</feature>
<feature type="region of interest" description="Disordered" evidence="1">
    <location>
        <begin position="1"/>
        <end position="40"/>
    </location>
</feature>
<sequence>MLRPPRSQPTVDGEDGSWNGSPALPLNGEQLDGTQTRTGAMDSRCYTNLLVNEGEDSQDAAPTSDPTIHETPATTKSSQGRTKNFSSAEDILLVSAWLNVDMDPVQGVDQSQGTYWRRIYKYFHANKTFESTRTEVSLMNRWCGIQHDVNVFCRCVARIEAKNQSGSIVDDKVYTIFECYDHLSQFFAFMFILVSNVQIAHACALFKAEDKKERKFNFMHCWNILKDKPKWMDKRKEIGTAKKTSNKKRKTMAISAPASVVPADAPAALAAAGDVSEPAGRPDEKKEKQKLRQQKLRQCLTMEAVDYLMAKKKEADLEKDLKKEERCNKAFALQEERIKLEREKFEFQRELEEDRIIDLDLSTMTYKQQQYYEDRKNKILARRLNI</sequence>
<evidence type="ECO:0000259" key="2">
    <source>
        <dbReference type="Pfam" id="PF14303"/>
    </source>
</evidence>
<feature type="domain" description="No apical meristem-associated C-terminal" evidence="2">
    <location>
        <begin position="214"/>
        <end position="379"/>
    </location>
</feature>
<proteinExistence type="predicted"/>
<protein>
    <recommendedName>
        <fullName evidence="2">No apical meristem-associated C-terminal domain-containing protein</fullName>
    </recommendedName>
</protein>
<dbReference type="Proteomes" id="UP000823388">
    <property type="component" value="Chromosome 9K"/>
</dbReference>
<comment type="caution">
    <text evidence="3">The sequence shown here is derived from an EMBL/GenBank/DDBJ whole genome shotgun (WGS) entry which is preliminary data.</text>
</comment>
<organism evidence="3 4">
    <name type="scientific">Panicum virgatum</name>
    <name type="common">Blackwell switchgrass</name>
    <dbReference type="NCBI Taxonomy" id="38727"/>
    <lineage>
        <taxon>Eukaryota</taxon>
        <taxon>Viridiplantae</taxon>
        <taxon>Streptophyta</taxon>
        <taxon>Embryophyta</taxon>
        <taxon>Tracheophyta</taxon>
        <taxon>Spermatophyta</taxon>
        <taxon>Magnoliopsida</taxon>
        <taxon>Liliopsida</taxon>
        <taxon>Poales</taxon>
        <taxon>Poaceae</taxon>
        <taxon>PACMAD clade</taxon>
        <taxon>Panicoideae</taxon>
        <taxon>Panicodae</taxon>
        <taxon>Paniceae</taxon>
        <taxon>Panicinae</taxon>
        <taxon>Panicum</taxon>
        <taxon>Panicum sect. Hiantes</taxon>
    </lineage>
</organism>